<evidence type="ECO:0000313" key="4">
    <source>
        <dbReference type="Proteomes" id="UP001058682"/>
    </source>
</evidence>
<feature type="coiled-coil region" evidence="1">
    <location>
        <begin position="74"/>
        <end position="101"/>
    </location>
</feature>
<evidence type="ECO:0000256" key="2">
    <source>
        <dbReference type="SAM" id="MobiDB-lite"/>
    </source>
</evidence>
<feature type="region of interest" description="Disordered" evidence="2">
    <location>
        <begin position="1"/>
        <end position="29"/>
    </location>
</feature>
<evidence type="ECO:0000313" key="3">
    <source>
        <dbReference type="EMBL" id="UTY34269.1"/>
    </source>
</evidence>
<sequence>MAKKTTETKKTETKKKAKTPAKTAAKKTAKVPAKKTVSVYKQSAAEKKLVNELAELTKQMDAEGLLFLIEQARVHLYNMQVEALEEDLQEIEEKRAKAALTVKKAQPKKDFRIERSSDGSVYHIISGGKWKLINADELFSILKIVNAKLDDNEIRLNLIHWFFKERSDFVSDLGLADTHDPRWLELIKLLKTNFKIKI</sequence>
<protein>
    <submittedName>
        <fullName evidence="3">Uncharacterized protein</fullName>
    </submittedName>
</protein>
<feature type="compositionally biased region" description="Basic residues" evidence="2">
    <location>
        <begin position="12"/>
        <end position="29"/>
    </location>
</feature>
<keyword evidence="1" id="KW-0175">Coiled coil</keyword>
<dbReference type="EMBL" id="CP038804">
    <property type="protein sequence ID" value="UTY34269.1"/>
    <property type="molecule type" value="Genomic_DNA"/>
</dbReference>
<name>A0AAE9MU34_9SPIR</name>
<dbReference type="RefSeq" id="WP_255817319.1">
    <property type="nucleotide sequence ID" value="NZ_CP038803.1"/>
</dbReference>
<dbReference type="Proteomes" id="UP001058682">
    <property type="component" value="Chromosome"/>
</dbReference>
<evidence type="ECO:0000256" key="1">
    <source>
        <dbReference type="SAM" id="Coils"/>
    </source>
</evidence>
<feature type="compositionally biased region" description="Basic and acidic residues" evidence="2">
    <location>
        <begin position="1"/>
        <end position="11"/>
    </location>
</feature>
<organism evidence="3 4">
    <name type="scientific">Treponema putidum</name>
    <dbReference type="NCBI Taxonomy" id="221027"/>
    <lineage>
        <taxon>Bacteria</taxon>
        <taxon>Pseudomonadati</taxon>
        <taxon>Spirochaetota</taxon>
        <taxon>Spirochaetia</taxon>
        <taxon>Spirochaetales</taxon>
        <taxon>Treponemataceae</taxon>
        <taxon>Treponema</taxon>
    </lineage>
</organism>
<reference evidence="3" key="1">
    <citation type="submission" date="2019-04" db="EMBL/GenBank/DDBJ databases">
        <title>Whole genome sequencing of oral phylogroup 2 treponemes.</title>
        <authorList>
            <person name="Chan Y."/>
            <person name="Zeng H.H."/>
            <person name="Yu X.L."/>
            <person name="Leung W.K."/>
            <person name="Watt R.M."/>
        </authorList>
    </citation>
    <scope>NUCLEOTIDE SEQUENCE</scope>
    <source>
        <strain evidence="3">OMZ 835</strain>
    </source>
</reference>
<accession>A0AAE9MU34</accession>
<proteinExistence type="predicted"/>
<gene>
    <name evidence="3" type="ORF">E4N74_09835</name>
</gene>
<dbReference type="AlphaFoldDB" id="A0AAE9MU34"/>